<accession>A0A3B1B6E6</accession>
<evidence type="ECO:0000259" key="3">
    <source>
        <dbReference type="Pfam" id="PF06155"/>
    </source>
</evidence>
<keyword evidence="2" id="KW-0408">Iron</keyword>
<protein>
    <submittedName>
        <fullName evidence="4">COG3536: Uncharacterized protein conserved in bacteria</fullName>
    </submittedName>
</protein>
<dbReference type="PANTHER" id="PTHR35303:SF5">
    <property type="entry name" value="OS02G0197800 PROTEIN"/>
    <property type="match status" value="1"/>
</dbReference>
<dbReference type="EMBL" id="UOFX01000024">
    <property type="protein sequence ID" value="VAX07473.1"/>
    <property type="molecule type" value="Genomic_DNA"/>
</dbReference>
<reference evidence="4" key="1">
    <citation type="submission" date="2018-06" db="EMBL/GenBank/DDBJ databases">
        <authorList>
            <person name="Zhirakovskaya E."/>
        </authorList>
    </citation>
    <scope>NUCLEOTIDE SEQUENCE</scope>
</reference>
<sequence length="120" mass="13623">MSRHRPTEIKLVRKTRTLHVAFPDGADFELPCEYLRVFSPSAEVQGHSPDEATLQVGKESVMIIAIEPVGNYAVQLNFDDGHTSGIYAWDTLYELGRNQQDNWARYLEDLKAAGHARQEH</sequence>
<keyword evidence="1" id="KW-0479">Metal-binding</keyword>
<dbReference type="InterPro" id="IPR010376">
    <property type="entry name" value="GBBH-like_N"/>
</dbReference>
<dbReference type="AlphaFoldDB" id="A0A3B1B6E6"/>
<proteinExistence type="predicted"/>
<name>A0A3B1B6E6_9ZZZZ</name>
<dbReference type="Pfam" id="PF06155">
    <property type="entry name" value="GBBH-like_N"/>
    <property type="match status" value="1"/>
</dbReference>
<dbReference type="PANTHER" id="PTHR35303">
    <property type="entry name" value="OS02G0197800 PROTEIN"/>
    <property type="match status" value="1"/>
</dbReference>
<dbReference type="GO" id="GO:0046872">
    <property type="term" value="F:metal ion binding"/>
    <property type="evidence" value="ECO:0007669"/>
    <property type="project" value="UniProtKB-KW"/>
</dbReference>
<feature type="domain" description="Gamma-butyrobetaine hydroxylase-like N-terminal" evidence="3">
    <location>
        <begin position="9"/>
        <end position="93"/>
    </location>
</feature>
<dbReference type="Gene3D" id="3.30.2020.30">
    <property type="match status" value="1"/>
</dbReference>
<dbReference type="InterPro" id="IPR038492">
    <property type="entry name" value="GBBH-like_N_sf"/>
</dbReference>
<evidence type="ECO:0000256" key="1">
    <source>
        <dbReference type="ARBA" id="ARBA00022723"/>
    </source>
</evidence>
<gene>
    <name evidence="4" type="ORF">MNBD_GAMMA26-747</name>
</gene>
<organism evidence="4">
    <name type="scientific">hydrothermal vent metagenome</name>
    <dbReference type="NCBI Taxonomy" id="652676"/>
    <lineage>
        <taxon>unclassified sequences</taxon>
        <taxon>metagenomes</taxon>
        <taxon>ecological metagenomes</taxon>
    </lineage>
</organism>
<evidence type="ECO:0000313" key="4">
    <source>
        <dbReference type="EMBL" id="VAX07473.1"/>
    </source>
</evidence>
<evidence type="ECO:0000256" key="2">
    <source>
        <dbReference type="ARBA" id="ARBA00023004"/>
    </source>
</evidence>